<feature type="active site" description="Proton donor/acceptor" evidence="13">
    <location>
        <position position="350"/>
    </location>
</feature>
<dbReference type="GO" id="GO:0071555">
    <property type="term" value="P:cell wall organization"/>
    <property type="evidence" value="ECO:0007669"/>
    <property type="project" value="UniProtKB-UniRule"/>
</dbReference>
<feature type="region of interest" description="Disordered" evidence="14">
    <location>
        <begin position="431"/>
        <end position="451"/>
    </location>
</feature>
<dbReference type="GO" id="GO:0071972">
    <property type="term" value="F:peptidoglycan L,D-transpeptidase activity"/>
    <property type="evidence" value="ECO:0007669"/>
    <property type="project" value="TreeGrafter"/>
</dbReference>
<evidence type="ECO:0000256" key="2">
    <source>
        <dbReference type="ARBA" id="ARBA00022475"/>
    </source>
</evidence>
<sequence length="451" mass="45978">MVFSASEHNHRPGRPAVRGGFPRSLVALVIPLLAIVLAACGSGSGPAQAGGGGASTPAIPAAAVKVTPTDGATGVAVTDKVVVTANAPLADVQVARAASTSQKTDAGTLAGAYSADHRTWTSTGGLFAGSQYQVTASTSPAAGITGTATSHVGFTTGTPAKQFKVSWDPVDGQVVGVGTPIVLTFSGATTDRAAVQSRLSVTTTPALEGSWSWLTDRVVRWRPKDYYPSGTKVHVEANLAGLDAGNGLLGVKDRTMDFSIGAAQVSQVDIAAHTMKVYRNGELVKTMPISGGKGGKQTLLTMDGPHNVIDKAQSVIMDSATVGIPKGDPDYYYETVLWNVQITSGGQYVHAAPWSVADQGRVNVSHGCVNAAPADAEWFFNFSQVGDIVNVFNSGRPPDTSQLGNDWSIPWSTWVAGSALPASATTTSGAVGAGSVAAPASPAATGTHPGT</sequence>
<evidence type="ECO:0000256" key="12">
    <source>
        <dbReference type="ARBA" id="ARBA00060592"/>
    </source>
</evidence>
<dbReference type="STRING" id="298654.FraEuI1c_4800"/>
<dbReference type="GO" id="GO:0016746">
    <property type="term" value="F:acyltransferase activity"/>
    <property type="evidence" value="ECO:0007669"/>
    <property type="project" value="UniProtKB-KW"/>
</dbReference>
<dbReference type="GO" id="GO:0018104">
    <property type="term" value="P:peptidoglycan-protein cross-linking"/>
    <property type="evidence" value="ECO:0007669"/>
    <property type="project" value="TreeGrafter"/>
</dbReference>
<dbReference type="PANTHER" id="PTHR30582">
    <property type="entry name" value="L,D-TRANSPEPTIDASE"/>
    <property type="match status" value="1"/>
</dbReference>
<feature type="active site" description="Nucleophile" evidence="13">
    <location>
        <position position="368"/>
    </location>
</feature>
<protein>
    <submittedName>
        <fullName evidence="16">ErfK/YbiS/YcfS/YnhG family protein</fullName>
    </submittedName>
</protein>
<dbReference type="PROSITE" id="PS52029">
    <property type="entry name" value="LD_TPASE"/>
    <property type="match status" value="1"/>
</dbReference>
<evidence type="ECO:0000256" key="4">
    <source>
        <dbReference type="ARBA" id="ARBA00022729"/>
    </source>
</evidence>
<evidence type="ECO:0000256" key="11">
    <source>
        <dbReference type="ARBA" id="ARBA00023316"/>
    </source>
</evidence>
<dbReference type="FunFam" id="2.40.440.10:FF:000005">
    <property type="entry name" value="L,D-transpeptidase 2"/>
    <property type="match status" value="1"/>
</dbReference>
<dbReference type="AlphaFoldDB" id="E3J0M1"/>
<comment type="pathway">
    <text evidence="12">Glycan biosynthesis.</text>
</comment>
<reference evidence="16 17" key="1">
    <citation type="submission" date="2010-10" db="EMBL/GenBank/DDBJ databases">
        <title>Complete sequence of Frankia sp. EuI1c.</title>
        <authorList>
            <consortium name="US DOE Joint Genome Institute"/>
            <person name="Lucas S."/>
            <person name="Copeland A."/>
            <person name="Lapidus A."/>
            <person name="Cheng J.-F."/>
            <person name="Bruce D."/>
            <person name="Goodwin L."/>
            <person name="Pitluck S."/>
            <person name="Chertkov O."/>
            <person name="Detter J.C."/>
            <person name="Han C."/>
            <person name="Tapia R."/>
            <person name="Land M."/>
            <person name="Hauser L."/>
            <person name="Jeffries C."/>
            <person name="Kyrpides N."/>
            <person name="Ivanova N."/>
            <person name="Mikhailova N."/>
            <person name="Beauchemin N."/>
            <person name="Sen A."/>
            <person name="Sur S.A."/>
            <person name="Gtari M."/>
            <person name="Wall L."/>
            <person name="Tisa L."/>
            <person name="Woyke T."/>
        </authorList>
    </citation>
    <scope>NUCLEOTIDE SEQUENCE [LARGE SCALE GENOMIC DNA]</scope>
    <source>
        <strain evidence="17">DSM 45817 / CECT 9037 / EuI1c</strain>
    </source>
</reference>
<keyword evidence="2" id="KW-1003">Cell membrane</keyword>
<dbReference type="GO" id="GO:0008360">
    <property type="term" value="P:regulation of cell shape"/>
    <property type="evidence" value="ECO:0007669"/>
    <property type="project" value="UniProtKB-UniRule"/>
</dbReference>
<accession>E3J0M1</accession>
<keyword evidence="9" id="KW-0449">Lipoprotein</keyword>
<dbReference type="InterPro" id="IPR050979">
    <property type="entry name" value="LD-transpeptidase"/>
</dbReference>
<evidence type="ECO:0000256" key="7">
    <source>
        <dbReference type="ARBA" id="ARBA00023136"/>
    </source>
</evidence>
<dbReference type="InParanoid" id="E3J0M1"/>
<evidence type="ECO:0000256" key="5">
    <source>
        <dbReference type="ARBA" id="ARBA00022960"/>
    </source>
</evidence>
<dbReference type="Gene3D" id="2.60.40.3780">
    <property type="match status" value="1"/>
</dbReference>
<name>E3J0M1_PSEI1</name>
<keyword evidence="4" id="KW-0732">Signal</keyword>
<dbReference type="GO" id="GO:0005576">
    <property type="term" value="C:extracellular region"/>
    <property type="evidence" value="ECO:0007669"/>
    <property type="project" value="TreeGrafter"/>
</dbReference>
<dbReference type="CDD" id="cd16913">
    <property type="entry name" value="YkuD_like"/>
    <property type="match status" value="1"/>
</dbReference>
<dbReference type="PANTHER" id="PTHR30582:SF2">
    <property type="entry name" value="L,D-TRANSPEPTIDASE YCIB-RELATED"/>
    <property type="match status" value="1"/>
</dbReference>
<keyword evidence="3" id="KW-0808">Transferase</keyword>
<organism evidence="16 17">
    <name type="scientific">Pseudofrankia inefficax (strain DSM 45817 / CECT 9037 / DDB 130130 / EuI1c)</name>
    <name type="common">Frankia inefficax</name>
    <dbReference type="NCBI Taxonomy" id="298654"/>
    <lineage>
        <taxon>Bacteria</taxon>
        <taxon>Bacillati</taxon>
        <taxon>Actinomycetota</taxon>
        <taxon>Actinomycetes</taxon>
        <taxon>Frankiales</taxon>
        <taxon>Frankiaceae</taxon>
        <taxon>Pseudofrankia</taxon>
    </lineage>
</organism>
<keyword evidence="10" id="KW-0012">Acyltransferase</keyword>
<keyword evidence="11 13" id="KW-0961">Cell wall biogenesis/degradation</keyword>
<dbReference type="Pfam" id="PF17964">
    <property type="entry name" value="Big_10"/>
    <property type="match status" value="1"/>
</dbReference>
<evidence type="ECO:0000259" key="15">
    <source>
        <dbReference type="PROSITE" id="PS52029"/>
    </source>
</evidence>
<keyword evidence="17" id="KW-1185">Reference proteome</keyword>
<evidence type="ECO:0000256" key="14">
    <source>
        <dbReference type="SAM" id="MobiDB-lite"/>
    </source>
</evidence>
<evidence type="ECO:0000256" key="10">
    <source>
        <dbReference type="ARBA" id="ARBA00023315"/>
    </source>
</evidence>
<keyword evidence="6 13" id="KW-0573">Peptidoglycan synthesis</keyword>
<evidence type="ECO:0000256" key="13">
    <source>
        <dbReference type="PROSITE-ProRule" id="PRU01373"/>
    </source>
</evidence>
<evidence type="ECO:0000313" key="16">
    <source>
        <dbReference type="EMBL" id="ADP82790.1"/>
    </source>
</evidence>
<dbReference type="InterPro" id="IPR041280">
    <property type="entry name" value="Big_10"/>
</dbReference>
<proteinExistence type="predicted"/>
<dbReference type="Proteomes" id="UP000002484">
    <property type="component" value="Chromosome"/>
</dbReference>
<dbReference type="EMBL" id="CP002299">
    <property type="protein sequence ID" value="ADP82790.1"/>
    <property type="molecule type" value="Genomic_DNA"/>
</dbReference>
<evidence type="ECO:0000256" key="8">
    <source>
        <dbReference type="ARBA" id="ARBA00023139"/>
    </source>
</evidence>
<dbReference type="Pfam" id="PF03734">
    <property type="entry name" value="YkuD"/>
    <property type="match status" value="1"/>
</dbReference>
<dbReference type="InterPro" id="IPR005490">
    <property type="entry name" value="LD_TPept_cat_dom"/>
</dbReference>
<evidence type="ECO:0000256" key="9">
    <source>
        <dbReference type="ARBA" id="ARBA00023288"/>
    </source>
</evidence>
<comment type="pathway">
    <text evidence="1 13">Cell wall biogenesis; peptidoglycan biosynthesis.</text>
</comment>
<gene>
    <name evidence="16" type="ordered locus">FraEuI1c_4800</name>
</gene>
<dbReference type="InterPro" id="IPR038063">
    <property type="entry name" value="Transpep_catalytic_dom"/>
</dbReference>
<dbReference type="eggNOG" id="COG1376">
    <property type="taxonomic scope" value="Bacteria"/>
</dbReference>
<keyword evidence="8" id="KW-0564">Palmitate</keyword>
<dbReference type="RefSeq" id="WP_013425908.1">
    <property type="nucleotide sequence ID" value="NC_014666.1"/>
</dbReference>
<dbReference type="SUPFAM" id="SSF141523">
    <property type="entry name" value="L,D-transpeptidase catalytic domain-like"/>
    <property type="match status" value="1"/>
</dbReference>
<dbReference type="UniPathway" id="UPA00219"/>
<dbReference type="CDD" id="cd13432">
    <property type="entry name" value="LDT_IgD_like_2"/>
    <property type="match status" value="1"/>
</dbReference>
<feature type="domain" description="L,D-TPase catalytic" evidence="15">
    <location>
        <begin position="264"/>
        <end position="392"/>
    </location>
</feature>
<dbReference type="OrthoDB" id="5242354at2"/>
<evidence type="ECO:0000256" key="3">
    <source>
        <dbReference type="ARBA" id="ARBA00022679"/>
    </source>
</evidence>
<keyword evidence="5 13" id="KW-0133">Cell shape</keyword>
<dbReference type="KEGG" id="fri:FraEuI1c_4800"/>
<dbReference type="Gene3D" id="2.60.40.3710">
    <property type="match status" value="1"/>
</dbReference>
<evidence type="ECO:0000256" key="1">
    <source>
        <dbReference type="ARBA" id="ARBA00004752"/>
    </source>
</evidence>
<evidence type="ECO:0000313" key="17">
    <source>
        <dbReference type="Proteomes" id="UP000002484"/>
    </source>
</evidence>
<dbReference type="HOGENOM" id="CLU_039404_3_0_11"/>
<dbReference type="Gene3D" id="2.40.440.10">
    <property type="entry name" value="L,D-transpeptidase catalytic domain-like"/>
    <property type="match status" value="1"/>
</dbReference>
<evidence type="ECO:0000256" key="6">
    <source>
        <dbReference type="ARBA" id="ARBA00022984"/>
    </source>
</evidence>
<keyword evidence="7" id="KW-0472">Membrane</keyword>